<dbReference type="GO" id="GO:0019695">
    <property type="term" value="P:choline metabolic process"/>
    <property type="evidence" value="ECO:0007669"/>
    <property type="project" value="TreeGrafter"/>
</dbReference>
<keyword evidence="2" id="KW-0719">Serine esterase</keyword>
<reference evidence="7 8" key="1">
    <citation type="submission" date="2022-11" db="UniProtKB">
        <authorList>
            <consortium name="WormBaseParasite"/>
        </authorList>
    </citation>
    <scope>IDENTIFICATION</scope>
</reference>
<evidence type="ECO:0000259" key="5">
    <source>
        <dbReference type="Pfam" id="PF00135"/>
    </source>
</evidence>
<dbReference type="Pfam" id="PF00135">
    <property type="entry name" value="COesterase"/>
    <property type="match status" value="1"/>
</dbReference>
<evidence type="ECO:0000256" key="2">
    <source>
        <dbReference type="ARBA" id="ARBA00022487"/>
    </source>
</evidence>
<evidence type="ECO:0000313" key="6">
    <source>
        <dbReference type="Proteomes" id="UP000887574"/>
    </source>
</evidence>
<dbReference type="GO" id="GO:0005615">
    <property type="term" value="C:extracellular space"/>
    <property type="evidence" value="ECO:0007669"/>
    <property type="project" value="TreeGrafter"/>
</dbReference>
<evidence type="ECO:0000313" key="8">
    <source>
        <dbReference type="WBParaSite" id="jg14009"/>
    </source>
</evidence>
<protein>
    <submittedName>
        <fullName evidence="7 8">Carboxylesterase type B domain-containing protein</fullName>
    </submittedName>
</protein>
<evidence type="ECO:0000256" key="3">
    <source>
        <dbReference type="ARBA" id="ARBA00022801"/>
    </source>
</evidence>
<dbReference type="SUPFAM" id="SSF53474">
    <property type="entry name" value="alpha/beta-Hydrolases"/>
    <property type="match status" value="1"/>
</dbReference>
<name>A0A915CYH5_9BILA</name>
<dbReference type="InterPro" id="IPR029058">
    <property type="entry name" value="AB_hydrolase_fold"/>
</dbReference>
<dbReference type="InterPro" id="IPR002018">
    <property type="entry name" value="CarbesteraseB"/>
</dbReference>
<comment type="similarity">
    <text evidence="1">Belongs to the type-B carboxylesterase/lipase family.</text>
</comment>
<accession>A0A915CYH5</accession>
<dbReference type="PANTHER" id="PTHR43918">
    <property type="entry name" value="ACETYLCHOLINESTERASE"/>
    <property type="match status" value="1"/>
</dbReference>
<sequence length="100" mass="11196">MQHLLVALLLLISHFAECSVYVTLKDGSPLFGDYLDTPNGKHVSQFLGIPFAEPPVGRLRFRKPVPKASWRQPLNATAHPHSCVQSLDTYFGDFDGAQMW</sequence>
<keyword evidence="6" id="KW-1185">Reference proteome</keyword>
<evidence type="ECO:0000313" key="7">
    <source>
        <dbReference type="WBParaSite" id="jg12651"/>
    </source>
</evidence>
<dbReference type="GO" id="GO:0005886">
    <property type="term" value="C:plasma membrane"/>
    <property type="evidence" value="ECO:0007669"/>
    <property type="project" value="TreeGrafter"/>
</dbReference>
<dbReference type="Gene3D" id="3.40.50.1820">
    <property type="entry name" value="alpha/beta hydrolase"/>
    <property type="match status" value="1"/>
</dbReference>
<feature type="chain" id="PRO_5041189976" evidence="4">
    <location>
        <begin position="19"/>
        <end position="100"/>
    </location>
</feature>
<keyword evidence="4" id="KW-0732">Signal</keyword>
<dbReference type="WBParaSite" id="jg12651">
    <property type="protein sequence ID" value="jg12651"/>
    <property type="gene ID" value="jg12651"/>
</dbReference>
<dbReference type="GO" id="GO:0003990">
    <property type="term" value="F:acetylcholinesterase activity"/>
    <property type="evidence" value="ECO:0007669"/>
    <property type="project" value="TreeGrafter"/>
</dbReference>
<dbReference type="AlphaFoldDB" id="A0A915CYH5"/>
<dbReference type="PANTHER" id="PTHR43918:SF12">
    <property type="entry name" value="ACETYLCHOLINESTERASE 1"/>
    <property type="match status" value="1"/>
</dbReference>
<keyword evidence="3" id="KW-0378">Hydrolase</keyword>
<organism evidence="6 8">
    <name type="scientific">Ditylenchus dipsaci</name>
    <dbReference type="NCBI Taxonomy" id="166011"/>
    <lineage>
        <taxon>Eukaryota</taxon>
        <taxon>Metazoa</taxon>
        <taxon>Ecdysozoa</taxon>
        <taxon>Nematoda</taxon>
        <taxon>Chromadorea</taxon>
        <taxon>Rhabditida</taxon>
        <taxon>Tylenchina</taxon>
        <taxon>Tylenchomorpha</taxon>
        <taxon>Sphaerularioidea</taxon>
        <taxon>Anguinidae</taxon>
        <taxon>Anguininae</taxon>
        <taxon>Ditylenchus</taxon>
    </lineage>
</organism>
<evidence type="ECO:0000256" key="4">
    <source>
        <dbReference type="SAM" id="SignalP"/>
    </source>
</evidence>
<proteinExistence type="inferred from homology"/>
<dbReference type="GO" id="GO:0006581">
    <property type="term" value="P:acetylcholine catabolic process"/>
    <property type="evidence" value="ECO:0007669"/>
    <property type="project" value="TreeGrafter"/>
</dbReference>
<dbReference type="InterPro" id="IPR050654">
    <property type="entry name" value="AChE-related_enzymes"/>
</dbReference>
<feature type="signal peptide" evidence="4">
    <location>
        <begin position="1"/>
        <end position="18"/>
    </location>
</feature>
<dbReference type="WBParaSite" id="jg14009">
    <property type="protein sequence ID" value="jg14009"/>
    <property type="gene ID" value="jg14009"/>
</dbReference>
<feature type="domain" description="Carboxylesterase type B" evidence="5">
    <location>
        <begin position="29"/>
        <end position="91"/>
    </location>
</feature>
<evidence type="ECO:0000256" key="1">
    <source>
        <dbReference type="ARBA" id="ARBA00005964"/>
    </source>
</evidence>
<dbReference type="Proteomes" id="UP000887574">
    <property type="component" value="Unplaced"/>
</dbReference>